<protein>
    <recommendedName>
        <fullName evidence="10">dITP/XTP pyrophosphatase</fullName>
        <ecNumber evidence="10">3.6.1.66</ecNumber>
    </recommendedName>
    <alternativeName>
        <fullName evidence="10">Non-canonical purine NTP pyrophosphatase</fullName>
    </alternativeName>
    <alternativeName>
        <fullName evidence="10">Non-standard purine NTP pyrophosphatase</fullName>
    </alternativeName>
    <alternativeName>
        <fullName evidence="10">Nucleoside-triphosphate diphosphatase</fullName>
    </alternativeName>
    <alternativeName>
        <fullName evidence="10">Nucleoside-triphosphate pyrophosphatase</fullName>
        <shortName evidence="10">NTPase</shortName>
    </alternativeName>
</protein>
<evidence type="ECO:0000256" key="4">
    <source>
        <dbReference type="ARBA" id="ARBA00022741"/>
    </source>
</evidence>
<reference evidence="12 13" key="1">
    <citation type="submission" date="2018-07" db="EMBL/GenBank/DDBJ databases">
        <title>Genomic Encyclopedia of Type Strains, Phase III (KMG-III): the genomes of soil and plant-associated and newly described type strains.</title>
        <authorList>
            <person name="Whitman W."/>
        </authorList>
    </citation>
    <scope>NUCLEOTIDE SEQUENCE [LARGE SCALE GENOMIC DNA]</scope>
    <source>
        <strain evidence="12 13">CECT 7031</strain>
    </source>
</reference>
<keyword evidence="4 10" id="KW-0547">Nucleotide-binding</keyword>
<dbReference type="InterPro" id="IPR020922">
    <property type="entry name" value="dITP/XTP_pyrophosphatase"/>
</dbReference>
<evidence type="ECO:0000313" key="12">
    <source>
        <dbReference type="EMBL" id="RDL11748.1"/>
    </source>
</evidence>
<keyword evidence="7 10" id="KW-0546">Nucleotide metabolism</keyword>
<evidence type="ECO:0000256" key="5">
    <source>
        <dbReference type="ARBA" id="ARBA00022801"/>
    </source>
</evidence>
<comment type="cofactor">
    <cofactor evidence="10">
        <name>Mg(2+)</name>
        <dbReference type="ChEBI" id="CHEBI:18420"/>
    </cofactor>
    <text evidence="10">Binds 1 Mg(2+) ion per subunit.</text>
</comment>
<comment type="catalytic activity">
    <reaction evidence="10">
        <text>ITP + H2O = IMP + diphosphate + H(+)</text>
        <dbReference type="Rhea" id="RHEA:29399"/>
        <dbReference type="ChEBI" id="CHEBI:15377"/>
        <dbReference type="ChEBI" id="CHEBI:15378"/>
        <dbReference type="ChEBI" id="CHEBI:33019"/>
        <dbReference type="ChEBI" id="CHEBI:58053"/>
        <dbReference type="ChEBI" id="CHEBI:61402"/>
        <dbReference type="EC" id="3.6.1.66"/>
    </reaction>
</comment>
<dbReference type="GO" id="GO:0036222">
    <property type="term" value="F:XTP diphosphatase activity"/>
    <property type="evidence" value="ECO:0007669"/>
    <property type="project" value="UniProtKB-UniRule"/>
</dbReference>
<dbReference type="NCBIfam" id="TIGR00042">
    <property type="entry name" value="RdgB/HAM1 family non-canonical purine NTP pyrophosphatase"/>
    <property type="match status" value="1"/>
</dbReference>
<dbReference type="OrthoDB" id="9807456at2"/>
<feature type="binding site" evidence="10">
    <location>
        <position position="72"/>
    </location>
    <ligand>
        <name>substrate</name>
    </ligand>
</feature>
<dbReference type="GeneID" id="94545742"/>
<evidence type="ECO:0000313" key="13">
    <source>
        <dbReference type="Proteomes" id="UP000254912"/>
    </source>
</evidence>
<dbReference type="Gene3D" id="3.90.950.10">
    <property type="match status" value="1"/>
</dbReference>
<evidence type="ECO:0000256" key="2">
    <source>
        <dbReference type="ARBA" id="ARBA00011738"/>
    </source>
</evidence>
<evidence type="ECO:0000256" key="8">
    <source>
        <dbReference type="ARBA" id="ARBA00051875"/>
    </source>
</evidence>
<dbReference type="GO" id="GO:0017111">
    <property type="term" value="F:ribonucleoside triphosphate phosphatase activity"/>
    <property type="evidence" value="ECO:0007669"/>
    <property type="project" value="InterPro"/>
</dbReference>
<keyword evidence="5 10" id="KW-0378">Hydrolase</keyword>
<feature type="binding site" evidence="10">
    <location>
        <position position="71"/>
    </location>
    <ligand>
        <name>Mg(2+)</name>
        <dbReference type="ChEBI" id="CHEBI:18420"/>
    </ligand>
</feature>
<comment type="subunit">
    <text evidence="2 10">Homodimer.</text>
</comment>
<comment type="similarity">
    <text evidence="1 10 11">Belongs to the HAM1 NTPase family.</text>
</comment>
<dbReference type="KEGG" id="wso:WSWS_00537"/>
<keyword evidence="3 10" id="KW-0479">Metal-binding</keyword>
<feature type="active site" description="Proton acceptor" evidence="10">
    <location>
        <position position="71"/>
    </location>
</feature>
<dbReference type="EC" id="3.6.1.66" evidence="10"/>
<dbReference type="EMBL" id="QRAS01000001">
    <property type="protein sequence ID" value="RDL11748.1"/>
    <property type="molecule type" value="Genomic_DNA"/>
</dbReference>
<comment type="catalytic activity">
    <reaction evidence="8 10">
        <text>dITP + H2O = dIMP + diphosphate + H(+)</text>
        <dbReference type="Rhea" id="RHEA:28342"/>
        <dbReference type="ChEBI" id="CHEBI:15377"/>
        <dbReference type="ChEBI" id="CHEBI:15378"/>
        <dbReference type="ChEBI" id="CHEBI:33019"/>
        <dbReference type="ChEBI" id="CHEBI:61194"/>
        <dbReference type="ChEBI" id="CHEBI:61382"/>
        <dbReference type="EC" id="3.6.1.66"/>
    </reaction>
</comment>
<dbReference type="Pfam" id="PF01725">
    <property type="entry name" value="Ham1p_like"/>
    <property type="match status" value="1"/>
</dbReference>
<comment type="function">
    <text evidence="10">Pyrophosphatase that catalyzes the hydrolysis of nucleoside triphosphates to their monophosphate derivatives, with a high preference for the non-canonical purine nucleotides XTP (xanthosine triphosphate), dITP (deoxyinosine triphosphate) and ITP. Seems to function as a house-cleaning enzyme that removes non-canonical purine nucleotides from the nucleotide pool, thus preventing their incorporation into DNA/RNA and avoiding chromosomal lesions.</text>
</comment>
<gene>
    <name evidence="12" type="ORF">DFP99_0166</name>
</gene>
<dbReference type="GO" id="GO:0046872">
    <property type="term" value="F:metal ion binding"/>
    <property type="evidence" value="ECO:0007669"/>
    <property type="project" value="UniProtKB-KW"/>
</dbReference>
<dbReference type="SUPFAM" id="SSF52972">
    <property type="entry name" value="ITPase-like"/>
    <property type="match status" value="1"/>
</dbReference>
<dbReference type="PANTHER" id="PTHR11067">
    <property type="entry name" value="INOSINE TRIPHOSPHATE PYROPHOSPHATASE/HAM1 PROTEIN"/>
    <property type="match status" value="1"/>
</dbReference>
<dbReference type="GO" id="GO:0036220">
    <property type="term" value="F:ITP diphosphatase activity"/>
    <property type="evidence" value="ECO:0007669"/>
    <property type="project" value="UniProtKB-UniRule"/>
</dbReference>
<keyword evidence="13" id="KW-1185">Reference proteome</keyword>
<comment type="catalytic activity">
    <reaction evidence="9 10">
        <text>XTP + H2O = XMP + diphosphate + H(+)</text>
        <dbReference type="Rhea" id="RHEA:28610"/>
        <dbReference type="ChEBI" id="CHEBI:15377"/>
        <dbReference type="ChEBI" id="CHEBI:15378"/>
        <dbReference type="ChEBI" id="CHEBI:33019"/>
        <dbReference type="ChEBI" id="CHEBI:57464"/>
        <dbReference type="ChEBI" id="CHEBI:61314"/>
        <dbReference type="EC" id="3.6.1.66"/>
    </reaction>
</comment>
<feature type="binding site" evidence="10">
    <location>
        <begin position="153"/>
        <end position="156"/>
    </location>
    <ligand>
        <name>substrate</name>
    </ligand>
</feature>
<dbReference type="GO" id="GO:0035870">
    <property type="term" value="F:dITP diphosphatase activity"/>
    <property type="evidence" value="ECO:0007669"/>
    <property type="project" value="UniProtKB-UniRule"/>
</dbReference>
<evidence type="ECO:0000256" key="3">
    <source>
        <dbReference type="ARBA" id="ARBA00022723"/>
    </source>
</evidence>
<evidence type="ECO:0000256" key="7">
    <source>
        <dbReference type="ARBA" id="ARBA00023080"/>
    </source>
</evidence>
<sequence>MTKRLIFATGNAGKVREFESMLAPKGIEVVSLKDLENVPTIIEDGATFLENATIKAETIARFYNEPVVAEDSGLTIDFLHGEPGVHSARYAGDHDDDANNQKVLAKMADVPDDQRQASFHTVIVAIKPNGERLVTTGRVDGKIMHDLKGNNGFGYDPLFYYEPFDKRTAEMTVDEKNAISHRGKALRKFIEQFDAWWED</sequence>
<dbReference type="Proteomes" id="UP000254912">
    <property type="component" value="Unassembled WGS sequence"/>
</dbReference>
<dbReference type="AlphaFoldDB" id="A0A288Q883"/>
<feature type="binding site" evidence="10">
    <location>
        <begin position="9"/>
        <end position="14"/>
    </location>
    <ligand>
        <name>substrate</name>
    </ligand>
</feature>
<dbReference type="GO" id="GO:0009117">
    <property type="term" value="P:nucleotide metabolic process"/>
    <property type="evidence" value="ECO:0007669"/>
    <property type="project" value="UniProtKB-KW"/>
</dbReference>
<feature type="binding site" evidence="10">
    <location>
        <position position="176"/>
    </location>
    <ligand>
        <name>substrate</name>
    </ligand>
</feature>
<feature type="binding site" evidence="10">
    <location>
        <begin position="181"/>
        <end position="182"/>
    </location>
    <ligand>
        <name>substrate</name>
    </ligand>
</feature>
<evidence type="ECO:0000256" key="9">
    <source>
        <dbReference type="ARBA" id="ARBA00052017"/>
    </source>
</evidence>
<comment type="caution">
    <text evidence="12">The sequence shown here is derived from an EMBL/GenBank/DDBJ whole genome shotgun (WGS) entry which is preliminary data.</text>
</comment>
<proteinExistence type="inferred from homology"/>
<dbReference type="GO" id="GO:0000166">
    <property type="term" value="F:nucleotide binding"/>
    <property type="evidence" value="ECO:0007669"/>
    <property type="project" value="UniProtKB-KW"/>
</dbReference>
<dbReference type="InterPro" id="IPR029001">
    <property type="entry name" value="ITPase-like_fam"/>
</dbReference>
<dbReference type="GO" id="GO:0005829">
    <property type="term" value="C:cytosol"/>
    <property type="evidence" value="ECO:0007669"/>
    <property type="project" value="TreeGrafter"/>
</dbReference>
<comment type="caution">
    <text evidence="10">Lacks conserved residue(s) required for the propagation of feature annotation.</text>
</comment>
<dbReference type="CDD" id="cd00515">
    <property type="entry name" value="HAM1"/>
    <property type="match status" value="1"/>
</dbReference>
<dbReference type="NCBIfam" id="NF011397">
    <property type="entry name" value="PRK14822.1"/>
    <property type="match status" value="1"/>
</dbReference>
<evidence type="ECO:0000256" key="10">
    <source>
        <dbReference type="HAMAP-Rule" id="MF_01405"/>
    </source>
</evidence>
<organism evidence="12 13">
    <name type="scientific">Weissella soli</name>
    <dbReference type="NCBI Taxonomy" id="155866"/>
    <lineage>
        <taxon>Bacteria</taxon>
        <taxon>Bacillati</taxon>
        <taxon>Bacillota</taxon>
        <taxon>Bacilli</taxon>
        <taxon>Lactobacillales</taxon>
        <taxon>Lactobacillaceae</taxon>
        <taxon>Weissella</taxon>
    </lineage>
</organism>
<dbReference type="FunFam" id="3.90.950.10:FF:000001">
    <property type="entry name" value="dITP/XTP pyrophosphatase"/>
    <property type="match status" value="1"/>
</dbReference>
<dbReference type="PANTHER" id="PTHR11067:SF9">
    <property type="entry name" value="INOSINE TRIPHOSPHATE PYROPHOSPHATASE"/>
    <property type="match status" value="1"/>
</dbReference>
<dbReference type="RefSeq" id="WP_070229820.1">
    <property type="nucleotide sequence ID" value="NZ_BJYO01000002.1"/>
</dbReference>
<evidence type="ECO:0000256" key="6">
    <source>
        <dbReference type="ARBA" id="ARBA00022842"/>
    </source>
</evidence>
<evidence type="ECO:0000256" key="11">
    <source>
        <dbReference type="RuleBase" id="RU003781"/>
    </source>
</evidence>
<dbReference type="HAMAP" id="MF_01405">
    <property type="entry name" value="Non_canon_purine_NTPase"/>
    <property type="match status" value="1"/>
</dbReference>
<accession>A0A288Q883</accession>
<keyword evidence="6 10" id="KW-0460">Magnesium</keyword>
<dbReference type="GO" id="GO:0009146">
    <property type="term" value="P:purine nucleoside triphosphate catabolic process"/>
    <property type="evidence" value="ECO:0007669"/>
    <property type="project" value="UniProtKB-UniRule"/>
</dbReference>
<dbReference type="InterPro" id="IPR002637">
    <property type="entry name" value="RdgB/HAM1"/>
</dbReference>
<name>A0A288Q883_9LACO</name>
<evidence type="ECO:0000256" key="1">
    <source>
        <dbReference type="ARBA" id="ARBA00008023"/>
    </source>
</evidence>